<dbReference type="NCBIfam" id="TIGR03866">
    <property type="entry name" value="PQQ_ABC_repeats"/>
    <property type="match status" value="1"/>
</dbReference>
<evidence type="ECO:0000313" key="3">
    <source>
        <dbReference type="Proteomes" id="UP000013165"/>
    </source>
</evidence>
<dbReference type="Proteomes" id="UP000013165">
    <property type="component" value="Unassembled WGS sequence"/>
</dbReference>
<dbReference type="PANTHER" id="PTHR47197">
    <property type="entry name" value="PROTEIN NIRF"/>
    <property type="match status" value="1"/>
</dbReference>
<dbReference type="Pfam" id="PF10282">
    <property type="entry name" value="Lactonase"/>
    <property type="match status" value="1"/>
</dbReference>
<dbReference type="OrthoDB" id="145213at2"/>
<dbReference type="PATRIC" id="fig|626887.3.peg.2371"/>
<dbReference type="Gene3D" id="2.130.10.10">
    <property type="entry name" value="YVTN repeat-like/Quinoprotein amine dehydrogenase"/>
    <property type="match status" value="2"/>
</dbReference>
<dbReference type="InterPro" id="IPR011964">
    <property type="entry name" value="YVTN_b-propeller_repeat"/>
</dbReference>
<dbReference type="InterPro" id="IPR019405">
    <property type="entry name" value="Lactonase_7-beta_prop"/>
</dbReference>
<reference evidence="2 3" key="1">
    <citation type="journal article" date="2013" name="Genome Announc.">
        <title>Genome Sequence of the Polycyclic Aromatic Hydrocarbon-Degrading Bacterium Strain Marinobacter nanhaiticus D15-8WT.</title>
        <authorList>
            <person name="Cui Z."/>
            <person name="Gao W."/>
            <person name="Li Q."/>
            <person name="Xu G."/>
            <person name="Zheng L."/>
        </authorList>
    </citation>
    <scope>NUCLEOTIDE SEQUENCE [LARGE SCALE GENOMIC DNA]</scope>
    <source>
        <strain evidence="2 3">D15-8W</strain>
    </source>
</reference>
<dbReference type="Pfam" id="PF02239">
    <property type="entry name" value="Cytochrom_D1"/>
    <property type="match status" value="1"/>
</dbReference>
<keyword evidence="1" id="KW-0732">Signal</keyword>
<dbReference type="InterPro" id="IPR015943">
    <property type="entry name" value="WD40/YVTN_repeat-like_dom_sf"/>
</dbReference>
<feature type="chain" id="PRO_5004127136" description="YVTN family beta-propeller repeat protein" evidence="1">
    <location>
        <begin position="25"/>
        <end position="331"/>
    </location>
</feature>
<comment type="caution">
    <text evidence="2">The sequence shown here is derived from an EMBL/GenBank/DDBJ whole genome shotgun (WGS) entry which is preliminary data.</text>
</comment>
<protein>
    <recommendedName>
        <fullName evidence="4">YVTN family beta-propeller repeat protein</fullName>
    </recommendedName>
</protein>
<dbReference type="InterPro" id="IPR011045">
    <property type="entry name" value="N2O_reductase_N"/>
</dbReference>
<dbReference type="eggNOG" id="COG3391">
    <property type="taxonomic scope" value="Bacteria"/>
</dbReference>
<accession>N6WY58</accession>
<dbReference type="RefSeq" id="WP_004580332.1">
    <property type="nucleotide sequence ID" value="NZ_AP028878.1"/>
</dbReference>
<dbReference type="PANTHER" id="PTHR47197:SF3">
    <property type="entry name" value="DIHYDRO-HEME D1 DEHYDROGENASE"/>
    <property type="match status" value="1"/>
</dbReference>
<dbReference type="EMBL" id="APLQ01000011">
    <property type="protein sequence ID" value="ENO16042.1"/>
    <property type="molecule type" value="Genomic_DNA"/>
</dbReference>
<keyword evidence="3" id="KW-1185">Reference proteome</keyword>
<evidence type="ECO:0000256" key="1">
    <source>
        <dbReference type="SAM" id="SignalP"/>
    </source>
</evidence>
<dbReference type="STRING" id="626887.J057_11836"/>
<gene>
    <name evidence="2" type="ORF">J057_11836</name>
</gene>
<dbReference type="InterPro" id="IPR051200">
    <property type="entry name" value="Host-pathogen_enzymatic-act"/>
</dbReference>
<sequence length="331" mass="36101">MNNPLHALSLALGLTFTLLAPAFADLAYVSNEKDNTLSVIDMNSLEVVNTIDVGQRPRGILMSKDNTLLYICASDDDTVQVLDLATRRIVDTLPSGEDPEQFALHPNNRHLYIANEDDAIVTIVDVKTKEVLGQIDVGLEPEGMAVSPDGKWAVNTSETTNMLHWIDTETLELVDNTVVDQRPRHVEFTKDSKIAWASSEIGGTVTIVNVDDRKILKTLTFEINGVHPDKVQPVGIKLTSDGKYAFVALGPANHVAVVDAQTYEVLDYLLVGGRVWQLDFSADESLLLTTNGVTGDVSVIDVDDLVVIKSIKVGRYPWGVVVTPEAKSPEA</sequence>
<dbReference type="NCBIfam" id="TIGR02276">
    <property type="entry name" value="beta_rpt_yvtn"/>
    <property type="match status" value="3"/>
</dbReference>
<proteinExistence type="predicted"/>
<name>N6WY58_9GAMM</name>
<dbReference type="AlphaFoldDB" id="N6WY58"/>
<dbReference type="InterPro" id="IPR022456">
    <property type="entry name" value="PQQ_b_propeller"/>
</dbReference>
<feature type="signal peptide" evidence="1">
    <location>
        <begin position="1"/>
        <end position="24"/>
    </location>
</feature>
<evidence type="ECO:0008006" key="4">
    <source>
        <dbReference type="Google" id="ProtNLM"/>
    </source>
</evidence>
<dbReference type="HOGENOM" id="CLU_009318_2_0_6"/>
<evidence type="ECO:0000313" key="2">
    <source>
        <dbReference type="EMBL" id="ENO16042.1"/>
    </source>
</evidence>
<dbReference type="SUPFAM" id="SSF50974">
    <property type="entry name" value="Nitrous oxide reductase, N-terminal domain"/>
    <property type="match status" value="1"/>
</dbReference>
<organism evidence="2 3">
    <name type="scientific">Marinobacter nanhaiticus D15-8W</name>
    <dbReference type="NCBI Taxonomy" id="626887"/>
    <lineage>
        <taxon>Bacteria</taxon>
        <taxon>Pseudomonadati</taxon>
        <taxon>Pseudomonadota</taxon>
        <taxon>Gammaproteobacteria</taxon>
        <taxon>Pseudomonadales</taxon>
        <taxon>Marinobacteraceae</taxon>
        <taxon>Marinobacter</taxon>
    </lineage>
</organism>